<name>A0AA39WQB8_9PEZI</name>
<evidence type="ECO:0000256" key="3">
    <source>
        <dbReference type="ARBA" id="ARBA00022722"/>
    </source>
</evidence>
<evidence type="ECO:0000256" key="5">
    <source>
        <dbReference type="ARBA" id="ARBA00022801"/>
    </source>
</evidence>
<dbReference type="GO" id="GO:0016787">
    <property type="term" value="F:hydrolase activity"/>
    <property type="evidence" value="ECO:0007669"/>
    <property type="project" value="UniProtKB-KW"/>
</dbReference>
<evidence type="ECO:0000313" key="12">
    <source>
        <dbReference type="Proteomes" id="UP001175000"/>
    </source>
</evidence>
<dbReference type="Pfam" id="PF00545">
    <property type="entry name" value="Ribonuclease"/>
    <property type="match status" value="1"/>
</dbReference>
<organism evidence="11 12">
    <name type="scientific">Immersiella caudata</name>
    <dbReference type="NCBI Taxonomy" id="314043"/>
    <lineage>
        <taxon>Eukaryota</taxon>
        <taxon>Fungi</taxon>
        <taxon>Dikarya</taxon>
        <taxon>Ascomycota</taxon>
        <taxon>Pezizomycotina</taxon>
        <taxon>Sordariomycetes</taxon>
        <taxon>Sordariomycetidae</taxon>
        <taxon>Sordariales</taxon>
        <taxon>Lasiosphaeriaceae</taxon>
        <taxon>Immersiella</taxon>
    </lineage>
</organism>
<dbReference type="EC" id="4.6.1.24" evidence="2"/>
<dbReference type="Gene3D" id="3.10.450.30">
    <property type="entry name" value="Microbial ribonucleases"/>
    <property type="match status" value="1"/>
</dbReference>
<dbReference type="GO" id="GO:0046589">
    <property type="term" value="F:ribonuclease T1 activity"/>
    <property type="evidence" value="ECO:0007669"/>
    <property type="project" value="UniProtKB-EC"/>
</dbReference>
<dbReference type="EMBL" id="JAULSU010000004">
    <property type="protein sequence ID" value="KAK0619576.1"/>
    <property type="molecule type" value="Genomic_DNA"/>
</dbReference>
<protein>
    <recommendedName>
        <fullName evidence="2">ribonuclease T1</fullName>
        <ecNumber evidence="2">4.6.1.24</ecNumber>
    </recommendedName>
</protein>
<dbReference type="PANTHER" id="PTHR42104:SF1">
    <property type="entry name" value="EXTRACELLULAR GUANYL-SPECIFIC RIBONUCLEASE RNTA (AFU_ORTHOLOGUE AFUA_4G03230)"/>
    <property type="match status" value="1"/>
</dbReference>
<keyword evidence="10" id="KW-0732">Signal</keyword>
<keyword evidence="5" id="KW-0378">Hydrolase</keyword>
<evidence type="ECO:0000256" key="8">
    <source>
        <dbReference type="ARBA" id="ARBA00034015"/>
    </source>
</evidence>
<accession>A0AA39WQB8</accession>
<evidence type="ECO:0000256" key="2">
    <source>
        <dbReference type="ARBA" id="ARBA00012549"/>
    </source>
</evidence>
<feature type="chain" id="PRO_5041455611" description="ribonuclease T1" evidence="10">
    <location>
        <begin position="20"/>
        <end position="184"/>
    </location>
</feature>
<dbReference type="PANTHER" id="PTHR42104">
    <property type="entry name" value="EXTRACELLULAR GUANYL-SPECIFIC RIBONUCLEASE RNTA (AFU_ORTHOLOGUE AFUA_4G03230)"/>
    <property type="match status" value="1"/>
</dbReference>
<dbReference type="Proteomes" id="UP001175000">
    <property type="component" value="Unassembled WGS sequence"/>
</dbReference>
<evidence type="ECO:0000313" key="11">
    <source>
        <dbReference type="EMBL" id="KAK0619576.1"/>
    </source>
</evidence>
<evidence type="ECO:0000256" key="6">
    <source>
        <dbReference type="ARBA" id="ARBA00023157"/>
    </source>
</evidence>
<feature type="signal peptide" evidence="10">
    <location>
        <begin position="1"/>
        <end position="19"/>
    </location>
</feature>
<comment type="catalytic activity">
    <reaction evidence="8">
        <text>[RNA] containing guanosine + H2O = an [RNA fragment]-3'-guanosine-3'-phosphate + a 5'-hydroxy-ribonucleotide-3'-[RNA fragment].</text>
        <dbReference type="EC" id="4.6.1.24"/>
    </reaction>
</comment>
<evidence type="ECO:0000256" key="7">
    <source>
        <dbReference type="ARBA" id="ARBA00023239"/>
    </source>
</evidence>
<sequence length="184" mass="18869">MVNLTSILTTALLIAVAAAQGTVSISSVACGNNKYTRKQIDEATGEGCRLFAAGQQIGNNNYPHQFNNREALVFATSGPYQEFPILTSGNYTGRSPGPDRVVFRTRGSCDYVGAMTHTNAPTNNGFVLCTEAKGASNPSTSSSATNTPTSSGAGASGTSQSGAASWGVSQGLWLGALLAPLVVT</sequence>
<proteinExistence type="inferred from homology"/>
<gene>
    <name evidence="11" type="ORF">B0T14DRAFT_479827</name>
</gene>
<comment type="similarity">
    <text evidence="1">Belongs to the ribonuclease N1/T1 family.</text>
</comment>
<keyword evidence="7" id="KW-0456">Lyase</keyword>
<feature type="region of interest" description="Disordered" evidence="9">
    <location>
        <begin position="136"/>
        <end position="161"/>
    </location>
</feature>
<dbReference type="AlphaFoldDB" id="A0AA39WQB8"/>
<keyword evidence="4" id="KW-0255">Endonuclease</keyword>
<keyword evidence="6" id="KW-1015">Disulfide bond</keyword>
<dbReference type="SUPFAM" id="SSF53933">
    <property type="entry name" value="Microbial ribonucleases"/>
    <property type="match status" value="1"/>
</dbReference>
<evidence type="ECO:0000256" key="1">
    <source>
        <dbReference type="ARBA" id="ARBA00009006"/>
    </source>
</evidence>
<keyword evidence="12" id="KW-1185">Reference proteome</keyword>
<evidence type="ECO:0000256" key="10">
    <source>
        <dbReference type="SAM" id="SignalP"/>
    </source>
</evidence>
<keyword evidence="3" id="KW-0540">Nuclease</keyword>
<reference evidence="11" key="1">
    <citation type="submission" date="2023-06" db="EMBL/GenBank/DDBJ databases">
        <title>Genome-scale phylogeny and comparative genomics of the fungal order Sordariales.</title>
        <authorList>
            <consortium name="Lawrence Berkeley National Laboratory"/>
            <person name="Hensen N."/>
            <person name="Bonometti L."/>
            <person name="Westerberg I."/>
            <person name="Brannstrom I.O."/>
            <person name="Guillou S."/>
            <person name="Cros-Aarteil S."/>
            <person name="Calhoun S."/>
            <person name="Haridas S."/>
            <person name="Kuo A."/>
            <person name="Mondo S."/>
            <person name="Pangilinan J."/>
            <person name="Riley R."/>
            <person name="Labutti K."/>
            <person name="Andreopoulos B."/>
            <person name="Lipzen A."/>
            <person name="Chen C."/>
            <person name="Yanf M."/>
            <person name="Daum C."/>
            <person name="Ng V."/>
            <person name="Clum A."/>
            <person name="Steindorff A."/>
            <person name="Ohm R."/>
            <person name="Martin F."/>
            <person name="Silar P."/>
            <person name="Natvig D."/>
            <person name="Lalanne C."/>
            <person name="Gautier V."/>
            <person name="Ament-Velasquez S.L."/>
            <person name="Kruys A."/>
            <person name="Hutchinson M.I."/>
            <person name="Powell A.J."/>
            <person name="Barry K."/>
            <person name="Miller A.N."/>
            <person name="Grigoriev I.V."/>
            <person name="Debuchy R."/>
            <person name="Gladieux P."/>
            <person name="Thoren M.H."/>
            <person name="Johannesson H."/>
        </authorList>
    </citation>
    <scope>NUCLEOTIDE SEQUENCE</scope>
    <source>
        <strain evidence="11">CBS 606.72</strain>
    </source>
</reference>
<evidence type="ECO:0000256" key="4">
    <source>
        <dbReference type="ARBA" id="ARBA00022759"/>
    </source>
</evidence>
<dbReference type="InterPro" id="IPR000026">
    <property type="entry name" value="N1-like"/>
</dbReference>
<evidence type="ECO:0000256" key="9">
    <source>
        <dbReference type="SAM" id="MobiDB-lite"/>
    </source>
</evidence>
<dbReference type="GO" id="GO:0003723">
    <property type="term" value="F:RNA binding"/>
    <property type="evidence" value="ECO:0007669"/>
    <property type="project" value="InterPro"/>
</dbReference>
<comment type="caution">
    <text evidence="11">The sequence shown here is derived from an EMBL/GenBank/DDBJ whole genome shotgun (WGS) entry which is preliminary data.</text>
</comment>
<dbReference type="InterPro" id="IPR016191">
    <property type="entry name" value="Ribonuclease/ribotoxin"/>
</dbReference>